<dbReference type="PROSITE" id="PS51257">
    <property type="entry name" value="PROKAR_LIPOPROTEIN"/>
    <property type="match status" value="1"/>
</dbReference>
<organism evidence="2 3">
    <name type="scientific">Benzoatithermus flavus</name>
    <dbReference type="NCBI Taxonomy" id="3108223"/>
    <lineage>
        <taxon>Bacteria</taxon>
        <taxon>Pseudomonadati</taxon>
        <taxon>Pseudomonadota</taxon>
        <taxon>Alphaproteobacteria</taxon>
        <taxon>Geminicoccales</taxon>
        <taxon>Geminicoccaceae</taxon>
        <taxon>Benzoatithermus</taxon>
    </lineage>
</organism>
<reference evidence="2 3" key="1">
    <citation type="submission" date="2024-01" db="EMBL/GenBank/DDBJ databases">
        <title>Multi-omics insights into the function and evolution of sodium benzoate biodegradation pathways in Benzoatithermus flavus gen. nov., sp. nov. from hot spring.</title>
        <authorList>
            <person name="Hu C.-J."/>
            <person name="Li W.-J."/>
        </authorList>
    </citation>
    <scope>NUCLEOTIDE SEQUENCE [LARGE SCALE GENOMIC DNA]</scope>
    <source>
        <strain evidence="2 3">SYSU G07066</strain>
    </source>
</reference>
<dbReference type="RefSeq" id="WP_418157811.1">
    <property type="nucleotide sequence ID" value="NZ_JBBLZC010000001.1"/>
</dbReference>
<evidence type="ECO:0000313" key="3">
    <source>
        <dbReference type="Proteomes" id="UP001375743"/>
    </source>
</evidence>
<gene>
    <name evidence="2" type="ORF">U1T56_02315</name>
</gene>
<protein>
    <submittedName>
        <fullName evidence="2">YMGG-like glycine zipper-containing protein</fullName>
    </submittedName>
</protein>
<comment type="caution">
    <text evidence="2">The sequence shown here is derived from an EMBL/GenBank/DDBJ whole genome shotgun (WGS) entry which is preliminary data.</text>
</comment>
<accession>A0ABU8XLP6</accession>
<dbReference type="Proteomes" id="UP001375743">
    <property type="component" value="Unassembled WGS sequence"/>
</dbReference>
<dbReference type="InterPro" id="IPR027367">
    <property type="entry name" value="Gly-zipper_YMGG"/>
</dbReference>
<dbReference type="EMBL" id="JBBLZC010000001">
    <property type="protein sequence ID" value="MEK0081971.1"/>
    <property type="molecule type" value="Genomic_DNA"/>
</dbReference>
<name>A0ABU8XLP6_9PROT</name>
<proteinExistence type="predicted"/>
<evidence type="ECO:0000313" key="2">
    <source>
        <dbReference type="EMBL" id="MEK0081971.1"/>
    </source>
</evidence>
<feature type="domain" description="YMGG-like Gly-zipper" evidence="1">
    <location>
        <begin position="26"/>
        <end position="67"/>
    </location>
</feature>
<sequence length="81" mass="7793">MQRWCAVVGILGLVVLSGCGTSRFDRTVTGAGIGAGTGAVAGLLLGPVGIASGALVGAGVGGVTGAVTTPQQIDLGRPIYR</sequence>
<dbReference type="Pfam" id="PF13441">
    <property type="entry name" value="Gly-zipper_YMGG"/>
    <property type="match status" value="1"/>
</dbReference>
<keyword evidence="3" id="KW-1185">Reference proteome</keyword>
<evidence type="ECO:0000259" key="1">
    <source>
        <dbReference type="Pfam" id="PF13441"/>
    </source>
</evidence>